<dbReference type="GeneID" id="17326212"/>
<feature type="region of interest" description="Disordered" evidence="1">
    <location>
        <begin position="1"/>
        <end position="37"/>
    </location>
</feature>
<evidence type="ECO:0000256" key="1">
    <source>
        <dbReference type="SAM" id="MobiDB-lite"/>
    </source>
</evidence>
<reference evidence="3" key="1">
    <citation type="journal article" date="2013" name="Proc. Natl. Acad. Sci. U.S.A.">
        <title>Genome structure and metabolic features in the red seaweed Chondrus crispus shed light on evolution of the Archaeplastida.</title>
        <authorList>
            <person name="Collen J."/>
            <person name="Porcel B."/>
            <person name="Carre W."/>
            <person name="Ball S.G."/>
            <person name="Chaparro C."/>
            <person name="Tonon T."/>
            <person name="Barbeyron T."/>
            <person name="Michel G."/>
            <person name="Noel B."/>
            <person name="Valentin K."/>
            <person name="Elias M."/>
            <person name="Artiguenave F."/>
            <person name="Arun A."/>
            <person name="Aury J.M."/>
            <person name="Barbosa-Neto J.F."/>
            <person name="Bothwell J.H."/>
            <person name="Bouget F.Y."/>
            <person name="Brillet L."/>
            <person name="Cabello-Hurtado F."/>
            <person name="Capella-Gutierrez S."/>
            <person name="Charrier B."/>
            <person name="Cladiere L."/>
            <person name="Cock J.M."/>
            <person name="Coelho S.M."/>
            <person name="Colleoni C."/>
            <person name="Czjzek M."/>
            <person name="Da Silva C."/>
            <person name="Delage L."/>
            <person name="Denoeud F."/>
            <person name="Deschamps P."/>
            <person name="Dittami S.M."/>
            <person name="Gabaldon T."/>
            <person name="Gachon C.M."/>
            <person name="Groisillier A."/>
            <person name="Herve C."/>
            <person name="Jabbari K."/>
            <person name="Katinka M."/>
            <person name="Kloareg B."/>
            <person name="Kowalczyk N."/>
            <person name="Labadie K."/>
            <person name="Leblanc C."/>
            <person name="Lopez P.J."/>
            <person name="McLachlan D.H."/>
            <person name="Meslet-Cladiere L."/>
            <person name="Moustafa A."/>
            <person name="Nehr Z."/>
            <person name="Nyvall Collen P."/>
            <person name="Panaud O."/>
            <person name="Partensky F."/>
            <person name="Poulain J."/>
            <person name="Rensing S.A."/>
            <person name="Rousvoal S."/>
            <person name="Samson G."/>
            <person name="Symeonidi A."/>
            <person name="Weissenbach J."/>
            <person name="Zambounis A."/>
            <person name="Wincker P."/>
            <person name="Boyen C."/>
        </authorList>
    </citation>
    <scope>NUCLEOTIDE SEQUENCE [LARGE SCALE GENOMIC DNA]</scope>
    <source>
        <strain evidence="3">cv. Stackhouse</strain>
    </source>
</reference>
<evidence type="ECO:0000313" key="2">
    <source>
        <dbReference type="EMBL" id="CDF38588.1"/>
    </source>
</evidence>
<dbReference type="AlphaFoldDB" id="R7QLE9"/>
<dbReference type="EMBL" id="HG001949">
    <property type="protein sequence ID" value="CDF38588.1"/>
    <property type="molecule type" value="Genomic_DNA"/>
</dbReference>
<gene>
    <name evidence="2" type="ORF">CHC_T00006401001</name>
</gene>
<dbReference type="Proteomes" id="UP000012073">
    <property type="component" value="Unassembled WGS sequence"/>
</dbReference>
<dbReference type="Gramene" id="CDF38588">
    <property type="protein sequence ID" value="CDF38588"/>
    <property type="gene ID" value="CHC_T00006401001"/>
</dbReference>
<proteinExistence type="predicted"/>
<evidence type="ECO:0000313" key="3">
    <source>
        <dbReference type="Proteomes" id="UP000012073"/>
    </source>
</evidence>
<dbReference type="KEGG" id="ccp:CHC_T00006401001"/>
<organism evidence="2 3">
    <name type="scientific">Chondrus crispus</name>
    <name type="common">Carrageen Irish moss</name>
    <name type="synonym">Polymorpha crispa</name>
    <dbReference type="NCBI Taxonomy" id="2769"/>
    <lineage>
        <taxon>Eukaryota</taxon>
        <taxon>Rhodophyta</taxon>
        <taxon>Florideophyceae</taxon>
        <taxon>Rhodymeniophycidae</taxon>
        <taxon>Gigartinales</taxon>
        <taxon>Gigartinaceae</taxon>
        <taxon>Chondrus</taxon>
    </lineage>
</organism>
<protein>
    <submittedName>
        <fullName evidence="2">Uncharacterized protein</fullName>
    </submittedName>
</protein>
<name>R7QLE9_CHOCR</name>
<accession>R7QLE9</accession>
<dbReference type="RefSeq" id="XP_005718493.1">
    <property type="nucleotide sequence ID" value="XM_005718436.1"/>
</dbReference>
<keyword evidence="3" id="KW-1185">Reference proteome</keyword>
<sequence length="37" mass="4053">METSFKSMALPTGSKGVASRSAGVQQEKGIASRRRWR</sequence>